<dbReference type="GO" id="GO:0015833">
    <property type="term" value="P:peptide transport"/>
    <property type="evidence" value="ECO:0007669"/>
    <property type="project" value="TreeGrafter"/>
</dbReference>
<evidence type="ECO:0000256" key="1">
    <source>
        <dbReference type="ARBA" id="ARBA00005695"/>
    </source>
</evidence>
<dbReference type="RefSeq" id="WP_108621650.1">
    <property type="nucleotide sequence ID" value="NZ_CP028901.1"/>
</dbReference>
<dbReference type="PROSITE" id="PS51318">
    <property type="entry name" value="TAT"/>
    <property type="match status" value="1"/>
</dbReference>
<evidence type="ECO:0000256" key="3">
    <source>
        <dbReference type="SAM" id="MobiDB-lite"/>
    </source>
</evidence>
<evidence type="ECO:0000313" key="6">
    <source>
        <dbReference type="EMBL" id="AWB34234.1"/>
    </source>
</evidence>
<dbReference type="InterPro" id="IPR030678">
    <property type="entry name" value="Peptide/Ni-bd"/>
</dbReference>
<dbReference type="GO" id="GO:1904680">
    <property type="term" value="F:peptide transmembrane transporter activity"/>
    <property type="evidence" value="ECO:0007669"/>
    <property type="project" value="TreeGrafter"/>
</dbReference>
<dbReference type="PANTHER" id="PTHR30290:SF38">
    <property type="entry name" value="D,D-DIPEPTIDE-BINDING PERIPLASMIC PROTEIN DDPA-RELATED"/>
    <property type="match status" value="1"/>
</dbReference>
<dbReference type="OrthoDB" id="9801799at2"/>
<dbReference type="Gene3D" id="3.90.76.10">
    <property type="entry name" value="Dipeptide-binding Protein, Domain 1"/>
    <property type="match status" value="1"/>
</dbReference>
<sequence length="556" mass="62842">MKVTRRQWLTWSASALATAAVSPAWAQALGKSVAQQQGSRILRIAVPGLSTGGTLATLREQSNVGKRVLPSILEPVIAMDVLGDMSLQPGIAQSWRRINDRVLEVTLRKGVKFHNGDEMTAEDVVFSFGPQAMFGDTQPHRGEAAKTIRTDSAEARRSEGTQCPPEVAAVGRRLWPSLERVELVDDYTVRFVNAVPDMTLEGRLARMGCDVISKRNYLEAGDWQVWAAAPVGTGPFKVKDYKKDQHLLLDKHVEYWGGTPEVDEVHFIVVPEVASRLNGMLAGEYDFATDIPTDQASIIERSGKLEFVGGPILNHQITCFDKQHPVLKDPRVRLALSHAIDRQLIVDMMWDGRTQVPQGLQFEFYGDMFAQDHFAPAYNPDESRRLLKEAGYKGEVIPYRVLNNYYTGQLQKAQIMTEMWREVGLNVEIQMVENWSQIYDGSTQRGIRDWSNSAGYNDPVSSLVNQHGPNGQQQQKGEWSNEEFNRLSAELETSTDPVHRKRVYERMLRIAEYEDPAFMVVHQTAAFYAKRKDIDWKWSPSFYMDFRKGNTTEVSS</sequence>
<evidence type="ECO:0000256" key="4">
    <source>
        <dbReference type="SAM" id="SignalP"/>
    </source>
</evidence>
<dbReference type="AlphaFoldDB" id="A0A2R4XKE5"/>
<gene>
    <name evidence="6" type="ORF">DBV39_11550</name>
</gene>
<dbReference type="Pfam" id="PF00496">
    <property type="entry name" value="SBP_bac_5"/>
    <property type="match status" value="1"/>
</dbReference>
<dbReference type="InterPro" id="IPR006311">
    <property type="entry name" value="TAT_signal"/>
</dbReference>
<dbReference type="Gene3D" id="3.40.190.10">
    <property type="entry name" value="Periplasmic binding protein-like II"/>
    <property type="match status" value="1"/>
</dbReference>
<dbReference type="Proteomes" id="UP000244571">
    <property type="component" value="Chromosome"/>
</dbReference>
<feature type="chain" id="PRO_5015313756" evidence="4">
    <location>
        <begin position="27"/>
        <end position="556"/>
    </location>
</feature>
<reference evidence="6 7" key="1">
    <citation type="submission" date="2018-04" db="EMBL/GenBank/DDBJ databases">
        <title>Bordetella sp. HZ20 isolated from seawater.</title>
        <authorList>
            <person name="Sun C."/>
        </authorList>
    </citation>
    <scope>NUCLEOTIDE SEQUENCE [LARGE SCALE GENOMIC DNA]</scope>
    <source>
        <strain evidence="6 7">HZ20</strain>
    </source>
</reference>
<dbReference type="PANTHER" id="PTHR30290">
    <property type="entry name" value="PERIPLASMIC BINDING COMPONENT OF ABC TRANSPORTER"/>
    <property type="match status" value="1"/>
</dbReference>
<keyword evidence="2 4" id="KW-0732">Signal</keyword>
<dbReference type="InterPro" id="IPR023765">
    <property type="entry name" value="SBP_5_CS"/>
</dbReference>
<dbReference type="InterPro" id="IPR000914">
    <property type="entry name" value="SBP_5_dom"/>
</dbReference>
<proteinExistence type="inferred from homology"/>
<comment type="similarity">
    <text evidence="1">Belongs to the bacterial solute-binding protein 5 family.</text>
</comment>
<dbReference type="PROSITE" id="PS01040">
    <property type="entry name" value="SBP_BACTERIAL_5"/>
    <property type="match status" value="1"/>
</dbReference>
<name>A0A2R4XKE5_9BURK</name>
<dbReference type="GO" id="GO:0030288">
    <property type="term" value="C:outer membrane-bounded periplasmic space"/>
    <property type="evidence" value="ECO:0007669"/>
    <property type="project" value="UniProtKB-ARBA"/>
</dbReference>
<accession>A0A2R4XKE5</accession>
<keyword evidence="7" id="KW-1185">Reference proteome</keyword>
<feature type="domain" description="Solute-binding protein family 5" evidence="5">
    <location>
        <begin position="87"/>
        <end position="470"/>
    </location>
</feature>
<dbReference type="PIRSF" id="PIRSF002741">
    <property type="entry name" value="MppA"/>
    <property type="match status" value="1"/>
</dbReference>
<dbReference type="GO" id="GO:0043190">
    <property type="term" value="C:ATP-binding cassette (ABC) transporter complex"/>
    <property type="evidence" value="ECO:0007669"/>
    <property type="project" value="InterPro"/>
</dbReference>
<dbReference type="InterPro" id="IPR039424">
    <property type="entry name" value="SBP_5"/>
</dbReference>
<evidence type="ECO:0000259" key="5">
    <source>
        <dbReference type="Pfam" id="PF00496"/>
    </source>
</evidence>
<dbReference type="Gene3D" id="3.10.105.10">
    <property type="entry name" value="Dipeptide-binding Protein, Domain 3"/>
    <property type="match status" value="1"/>
</dbReference>
<dbReference type="KEGG" id="boz:DBV39_11550"/>
<organism evidence="6 7">
    <name type="scientific">Orrella marina</name>
    <dbReference type="NCBI Taxonomy" id="2163011"/>
    <lineage>
        <taxon>Bacteria</taxon>
        <taxon>Pseudomonadati</taxon>
        <taxon>Pseudomonadota</taxon>
        <taxon>Betaproteobacteria</taxon>
        <taxon>Burkholderiales</taxon>
        <taxon>Alcaligenaceae</taxon>
        <taxon>Orrella</taxon>
    </lineage>
</organism>
<evidence type="ECO:0000256" key="2">
    <source>
        <dbReference type="ARBA" id="ARBA00022729"/>
    </source>
</evidence>
<dbReference type="EMBL" id="CP028901">
    <property type="protein sequence ID" value="AWB34234.1"/>
    <property type="molecule type" value="Genomic_DNA"/>
</dbReference>
<protein>
    <submittedName>
        <fullName evidence="6">ABC transporter substrate-binding protein</fullName>
    </submittedName>
</protein>
<feature type="signal peptide" evidence="4">
    <location>
        <begin position="1"/>
        <end position="26"/>
    </location>
</feature>
<feature type="region of interest" description="Disordered" evidence="3">
    <location>
        <begin position="458"/>
        <end position="477"/>
    </location>
</feature>
<dbReference type="SUPFAM" id="SSF53850">
    <property type="entry name" value="Periplasmic binding protein-like II"/>
    <property type="match status" value="1"/>
</dbReference>
<evidence type="ECO:0000313" key="7">
    <source>
        <dbReference type="Proteomes" id="UP000244571"/>
    </source>
</evidence>